<dbReference type="AlphaFoldDB" id="A0AAV4X362"/>
<protein>
    <submittedName>
        <fullName evidence="2">Uncharacterized protein</fullName>
    </submittedName>
</protein>
<accession>A0AAV4X362</accession>
<evidence type="ECO:0000313" key="3">
    <source>
        <dbReference type="Proteomes" id="UP001054945"/>
    </source>
</evidence>
<evidence type="ECO:0000256" key="1">
    <source>
        <dbReference type="SAM" id="MobiDB-lite"/>
    </source>
</evidence>
<keyword evidence="3" id="KW-1185">Reference proteome</keyword>
<gene>
    <name evidence="2" type="ORF">CEXT_627191</name>
</gene>
<sequence>MKFHTLKGYHDEGRTTENFPEREKAGLEDTGYQCGWSESDCSNLGAYRHWDFTEPSLFSETMSAQTKFAPLFKYHACKCRKLI</sequence>
<feature type="region of interest" description="Disordered" evidence="1">
    <location>
        <begin position="1"/>
        <end position="23"/>
    </location>
</feature>
<comment type="caution">
    <text evidence="2">The sequence shown here is derived from an EMBL/GenBank/DDBJ whole genome shotgun (WGS) entry which is preliminary data.</text>
</comment>
<proteinExistence type="predicted"/>
<feature type="compositionally biased region" description="Basic and acidic residues" evidence="1">
    <location>
        <begin position="8"/>
        <end position="23"/>
    </location>
</feature>
<name>A0AAV4X362_CAEEX</name>
<organism evidence="2 3">
    <name type="scientific">Caerostris extrusa</name>
    <name type="common">Bark spider</name>
    <name type="synonym">Caerostris bankana</name>
    <dbReference type="NCBI Taxonomy" id="172846"/>
    <lineage>
        <taxon>Eukaryota</taxon>
        <taxon>Metazoa</taxon>
        <taxon>Ecdysozoa</taxon>
        <taxon>Arthropoda</taxon>
        <taxon>Chelicerata</taxon>
        <taxon>Arachnida</taxon>
        <taxon>Araneae</taxon>
        <taxon>Araneomorphae</taxon>
        <taxon>Entelegynae</taxon>
        <taxon>Araneoidea</taxon>
        <taxon>Araneidae</taxon>
        <taxon>Caerostris</taxon>
    </lineage>
</organism>
<reference evidence="2 3" key="1">
    <citation type="submission" date="2021-06" db="EMBL/GenBank/DDBJ databases">
        <title>Caerostris extrusa draft genome.</title>
        <authorList>
            <person name="Kono N."/>
            <person name="Arakawa K."/>
        </authorList>
    </citation>
    <scope>NUCLEOTIDE SEQUENCE [LARGE SCALE GENOMIC DNA]</scope>
</reference>
<dbReference type="EMBL" id="BPLR01017067">
    <property type="protein sequence ID" value="GIY88455.1"/>
    <property type="molecule type" value="Genomic_DNA"/>
</dbReference>
<dbReference type="Proteomes" id="UP001054945">
    <property type="component" value="Unassembled WGS sequence"/>
</dbReference>
<evidence type="ECO:0000313" key="2">
    <source>
        <dbReference type="EMBL" id="GIY88455.1"/>
    </source>
</evidence>